<keyword evidence="1" id="KW-1133">Transmembrane helix</keyword>
<evidence type="ECO:0000313" key="2">
    <source>
        <dbReference type="EMBL" id="OQP80640.1"/>
    </source>
</evidence>
<accession>A0A0Q0ILI4</accession>
<protein>
    <submittedName>
        <fullName evidence="2">Uncharacterized protein</fullName>
    </submittedName>
</protein>
<dbReference type="AlphaFoldDB" id="A0A0Q0ILI4"/>
<evidence type="ECO:0000256" key="1">
    <source>
        <dbReference type="SAM" id="Phobius"/>
    </source>
</evidence>
<organism evidence="2 3">
    <name type="scientific">Xanthomonas phaseoli pv. dieffenbachiae</name>
    <dbReference type="NCBI Taxonomy" id="92828"/>
    <lineage>
        <taxon>Bacteria</taxon>
        <taxon>Pseudomonadati</taxon>
        <taxon>Pseudomonadota</taxon>
        <taxon>Gammaproteobacteria</taxon>
        <taxon>Lysobacterales</taxon>
        <taxon>Lysobacteraceae</taxon>
        <taxon>Xanthomonas</taxon>
    </lineage>
</organism>
<keyword evidence="1" id="KW-0472">Membrane</keyword>
<reference evidence="2 3" key="2">
    <citation type="journal article" date="2017" name="Plant Pathol.">
        <title>Pathogenicity and virulence gene content of Xanthomonas strains infecting Araceae, formerly known as Xanthomonas axonopodis pv. dieffenbachiae.</title>
        <authorList>
            <person name="Constantin E.C."/>
            <person name="Haegeman A."/>
            <person name="Van Vaerenbergh J."/>
            <person name="Baeyen S."/>
            <person name="Van Malderghem C."/>
            <person name="Maes M."/>
            <person name="Cottyn B."/>
        </authorList>
    </citation>
    <scope>NUCLEOTIDE SEQUENCE [LARGE SCALE GENOMIC DNA]</scope>
    <source>
        <strain evidence="2 3">LMG 25940</strain>
    </source>
</reference>
<comment type="caution">
    <text evidence="2">The sequence shown here is derived from an EMBL/GenBank/DDBJ whole genome shotgun (WGS) entry which is preliminary data.</text>
</comment>
<sequence length="65" mass="7093">MVLGLIAVCLLAVGGLIRSVSFMIAPEKKPFRSVWDKRGFYIAISGATLMLVTVLASDLFIHKKV</sequence>
<feature type="transmembrane region" description="Helical" evidence="1">
    <location>
        <begin position="38"/>
        <end position="61"/>
    </location>
</feature>
<evidence type="ECO:0000313" key="3">
    <source>
        <dbReference type="Proteomes" id="UP000050546"/>
    </source>
</evidence>
<keyword evidence="1" id="KW-0812">Transmembrane</keyword>
<proteinExistence type="predicted"/>
<reference evidence="2 3" key="1">
    <citation type="journal article" date="2016" name="Plant Pathol.">
        <title>Genetic characterization of strains named as Xanthomonas axonopodis pv. dieffenbachiae leads to a taxonomic revision of the X. axonopodis species complex.</title>
        <authorList>
            <person name="Constantin E.C."/>
            <person name="Cleenwerck I."/>
            <person name="Maes M."/>
            <person name="Baeyen S."/>
            <person name="Van Malderghem C."/>
            <person name="De Vos P."/>
            <person name="Cottyn B."/>
        </authorList>
    </citation>
    <scope>NUCLEOTIDE SEQUENCE [LARGE SCALE GENOMIC DNA]</scope>
    <source>
        <strain evidence="2 3">LMG 25940</strain>
    </source>
</reference>
<dbReference type="EMBL" id="JPYI02000037">
    <property type="protein sequence ID" value="OQP80640.1"/>
    <property type="molecule type" value="Genomic_DNA"/>
</dbReference>
<gene>
    <name evidence="2" type="ORF">IM53_007300</name>
</gene>
<dbReference type="Proteomes" id="UP000050546">
    <property type="component" value="Unassembled WGS sequence"/>
</dbReference>
<name>A0A0Q0ILI4_9XANT</name>